<evidence type="ECO:0000313" key="2">
    <source>
        <dbReference type="EMBL" id="KAI1609648.1"/>
    </source>
</evidence>
<reference evidence="2" key="1">
    <citation type="journal article" date="2022" name="bioRxiv">
        <title>Deciphering the potential niche of two novel black yeast fungi from a biological soil crust based on their genomes, phenotypes, and melanin regulation.</title>
        <authorList>
            <consortium name="DOE Joint Genome Institute"/>
            <person name="Carr E.C."/>
            <person name="Barton Q."/>
            <person name="Grambo S."/>
            <person name="Sullivan M."/>
            <person name="Renfro C.M."/>
            <person name="Kuo A."/>
            <person name="Pangilinan J."/>
            <person name="Lipzen A."/>
            <person name="Keymanesh K."/>
            <person name="Savage E."/>
            <person name="Barry K."/>
            <person name="Grigoriev I.V."/>
            <person name="Riekhof W.R."/>
            <person name="Harris S.S."/>
        </authorList>
    </citation>
    <scope>NUCLEOTIDE SEQUENCE</scope>
    <source>
        <strain evidence="2">JF 03-4F</strain>
    </source>
</reference>
<dbReference type="EMBL" id="MU404360">
    <property type="protein sequence ID" value="KAI1609648.1"/>
    <property type="molecule type" value="Genomic_DNA"/>
</dbReference>
<gene>
    <name evidence="2" type="ORF">EDD36DRAFT_77518</name>
</gene>
<comment type="caution">
    <text evidence="2">The sequence shown here is derived from an EMBL/GenBank/DDBJ whole genome shotgun (WGS) entry which is preliminary data.</text>
</comment>
<dbReference type="PANTHER" id="PTHR37852">
    <property type="entry name" value="YALI0B21208P"/>
    <property type="match status" value="1"/>
</dbReference>
<sequence length="240" mass="26346">MWPFTSAQAGFSESIPPQPEHLAPQALPLQPIEELSTTQDAQPLTITGWPDSRLSIQFPIRAALVMGTAFVSGFGLGSSQGGTKAAFRYRAENAHRLPQTQTGWYLYQKSKNYHAMLGGVREGCRFGAICTGWATLFMVTEEMVDLSRSRLLARRGDDVASGQRDAASTVIAGTSLAGIYSWKRGLDHFATVRTAKTALKFSLMYGLVQDLFATVRGEPPAYVTWMKRKIYPDTDTENSG</sequence>
<proteinExistence type="predicted"/>
<feature type="compositionally biased region" description="Polar residues" evidence="1">
    <location>
        <begin position="1"/>
        <end position="11"/>
    </location>
</feature>
<dbReference type="Proteomes" id="UP001203852">
    <property type="component" value="Unassembled WGS sequence"/>
</dbReference>
<feature type="region of interest" description="Disordered" evidence="1">
    <location>
        <begin position="1"/>
        <end position="22"/>
    </location>
</feature>
<organism evidence="2 3">
    <name type="scientific">Exophiala viscosa</name>
    <dbReference type="NCBI Taxonomy" id="2486360"/>
    <lineage>
        <taxon>Eukaryota</taxon>
        <taxon>Fungi</taxon>
        <taxon>Dikarya</taxon>
        <taxon>Ascomycota</taxon>
        <taxon>Pezizomycotina</taxon>
        <taxon>Eurotiomycetes</taxon>
        <taxon>Chaetothyriomycetidae</taxon>
        <taxon>Chaetothyriales</taxon>
        <taxon>Herpotrichiellaceae</taxon>
        <taxon>Exophiala</taxon>
    </lineage>
</organism>
<dbReference type="PANTHER" id="PTHR37852:SF1">
    <property type="entry name" value="HIG1 DOMAIN-CONTAINING PROTEIN"/>
    <property type="match status" value="1"/>
</dbReference>
<evidence type="ECO:0000313" key="3">
    <source>
        <dbReference type="Proteomes" id="UP001203852"/>
    </source>
</evidence>
<protein>
    <submittedName>
        <fullName evidence="2">Uncharacterized protein</fullName>
    </submittedName>
</protein>
<evidence type="ECO:0000256" key="1">
    <source>
        <dbReference type="SAM" id="MobiDB-lite"/>
    </source>
</evidence>
<accession>A0AAN6DQK4</accession>
<dbReference type="AlphaFoldDB" id="A0AAN6DQK4"/>
<name>A0AAN6DQK4_9EURO</name>
<keyword evidence="3" id="KW-1185">Reference proteome</keyword>